<evidence type="ECO:0000313" key="4">
    <source>
        <dbReference type="Proteomes" id="UP001244640"/>
    </source>
</evidence>
<feature type="domain" description="ASPIC/UnbV" evidence="2">
    <location>
        <begin position="551"/>
        <end position="611"/>
    </location>
</feature>
<name>A0ABU0UC00_9SPHI</name>
<dbReference type="RefSeq" id="WP_307187703.1">
    <property type="nucleotide sequence ID" value="NZ_JAUTBA010000001.1"/>
</dbReference>
<gene>
    <name evidence="3" type="ORF">QE382_004377</name>
</gene>
<dbReference type="InterPro" id="IPR011519">
    <property type="entry name" value="UnbV_ASPIC"/>
</dbReference>
<dbReference type="Pfam" id="PF13517">
    <property type="entry name" value="FG-GAP_3"/>
    <property type="match status" value="1"/>
</dbReference>
<accession>A0ABU0UC00</accession>
<dbReference type="EMBL" id="JAUTBA010000001">
    <property type="protein sequence ID" value="MDQ1152393.1"/>
    <property type="molecule type" value="Genomic_DNA"/>
</dbReference>
<evidence type="ECO:0000313" key="3">
    <source>
        <dbReference type="EMBL" id="MDQ1152393.1"/>
    </source>
</evidence>
<dbReference type="PANTHER" id="PTHR16026">
    <property type="entry name" value="CARTILAGE ACIDIC PROTEIN 1"/>
    <property type="match status" value="1"/>
</dbReference>
<reference evidence="3 4" key="1">
    <citation type="submission" date="2023-07" db="EMBL/GenBank/DDBJ databases">
        <title>Functional and genomic diversity of the sorghum phyllosphere microbiome.</title>
        <authorList>
            <person name="Shade A."/>
        </authorList>
    </citation>
    <scope>NUCLEOTIDE SEQUENCE [LARGE SCALE GENOMIC DNA]</scope>
    <source>
        <strain evidence="3 4">SORGH_AS_0892</strain>
    </source>
</reference>
<keyword evidence="4" id="KW-1185">Reference proteome</keyword>
<dbReference type="Gene3D" id="2.130.10.130">
    <property type="entry name" value="Integrin alpha, N-terminal"/>
    <property type="match status" value="2"/>
</dbReference>
<keyword evidence="1" id="KW-0732">Signal</keyword>
<dbReference type="SUPFAM" id="SSF69318">
    <property type="entry name" value="Integrin alpha N-terminal domain"/>
    <property type="match status" value="1"/>
</dbReference>
<proteinExistence type="predicted"/>
<organism evidence="3 4">
    <name type="scientific">Sphingobacterium zeae</name>
    <dbReference type="NCBI Taxonomy" id="1776859"/>
    <lineage>
        <taxon>Bacteria</taxon>
        <taxon>Pseudomonadati</taxon>
        <taxon>Bacteroidota</taxon>
        <taxon>Sphingobacteriia</taxon>
        <taxon>Sphingobacteriales</taxon>
        <taxon>Sphingobacteriaceae</taxon>
        <taxon>Sphingobacterium</taxon>
    </lineage>
</organism>
<sequence length="629" mass="70860">MNKSYFLPKILAIAVIAAIYGFVKPTTLAVTEKNEMIKQFSFDRTKLHVPDGEKVFVQKVHPQYEKISTWISSVGASSAFFDFTNSGLFDDLAYIDPRFNKLMITSVADKSPYLPFEYKVKDLYLDETMIFSGVLSHDFNEDGKQDLLVLFLGRSPMILYRTLDGFREVELLAERTKWNSTTGTIADFDGDGHMDVLIGNYFPDWSSLYDANSKDNNQTMQHGMSNASNGAKNRFLLWQGTENGNAIFVEDKDALSGLTNQDDWTLAVAACDINGDLLPELYVANDFGPDKLLLNKSEKGKVRFVQLFGKRHFTTLKSAALGHDSFKGMGAEFYDMNNDGFFDIYISNIADEFALQESHFVFVHDKDNEKMKKGIAPYENRSESLGLSRSSWGWDSRFADFNNDGIPEAIQATGFVKGKVNRWPQLQEAATLNDELLSNPKFWPVLQPGDDLSGDAHIPFFVKSKSGRYFDLAKEIGMGQNEITRGIGIVDANRDGLLDFVSVNQWEDSHFNLNRSKNQNDFLAVSLRLNFQEGNERIISNEGLINKSMPAIGAIARLKFKDGTEMIRVVDGGNGHSSRNSPEIHFGLGKSGTQNELYAVDFSWRDSKGQKRNAKMDLTKGWHTLYLNY</sequence>
<dbReference type="PANTHER" id="PTHR16026:SF0">
    <property type="entry name" value="CARTILAGE ACIDIC PROTEIN 1"/>
    <property type="match status" value="1"/>
</dbReference>
<comment type="caution">
    <text evidence="3">The sequence shown here is derived from an EMBL/GenBank/DDBJ whole genome shotgun (WGS) entry which is preliminary data.</text>
</comment>
<dbReference type="Pfam" id="PF07593">
    <property type="entry name" value="UnbV_ASPIC"/>
    <property type="match status" value="1"/>
</dbReference>
<dbReference type="InterPro" id="IPR027039">
    <property type="entry name" value="Crtac1"/>
</dbReference>
<dbReference type="InterPro" id="IPR028994">
    <property type="entry name" value="Integrin_alpha_N"/>
</dbReference>
<evidence type="ECO:0000259" key="2">
    <source>
        <dbReference type="Pfam" id="PF07593"/>
    </source>
</evidence>
<evidence type="ECO:0000256" key="1">
    <source>
        <dbReference type="ARBA" id="ARBA00022729"/>
    </source>
</evidence>
<dbReference type="Proteomes" id="UP001244640">
    <property type="component" value="Unassembled WGS sequence"/>
</dbReference>
<protein>
    <recommendedName>
        <fullName evidence="2">ASPIC/UnbV domain-containing protein</fullName>
    </recommendedName>
</protein>
<dbReference type="InterPro" id="IPR013517">
    <property type="entry name" value="FG-GAP"/>
</dbReference>